<dbReference type="PANTHER" id="PTHR46580">
    <property type="entry name" value="SENSOR KINASE-RELATED"/>
    <property type="match status" value="1"/>
</dbReference>
<sequence>MPPSKIRFVTACQQLLALGLVIAVLTPAASVISLDVVHDRPGETAASGLAADLSAYVRESGRTSRVPDEVVDPDVTEYDLTASSTAPRGARTKADMLAAQHSTEAAVTSVPEPVEGYGAVGVTWEHGTKVPEDDIALQVRTRTGGTWSGWMDLEYHDDHGPDPGTAEARHARPGTDALLVGDVDDVQVQVESTTGDLPPDLKLAVIDPGVATKTAVERPALDTNGTESATPTTPPATGGTPETDGTLETEPGAGDDGSDQIALQAATFTPKPQIYSRAQWGADESMRDKSSLHYFEVHAGFVHHTVNANDYTREEVPGILRSIYAYHTESRGWSDIGYNFLVDRFGRIWEGRAGGVDRPVVGAHTLNYNDYSFAMSAIGNYDIKQPSSAMIEAYGALFAWKLSLHGVDAASTNQQVGKKAFPAINGHRDAAATACPGKYLYARLADIRNLAAQAQRGWSGRELESDIASTPHPDLVARRISDGQVYVIPTGGLTNLAGPVAAATGLAAKDRTVVSPDLTGDGIPDLIVQPTKGAAKVRPGTGVGTFGAPVSKIGRLRGHNLLTAIGDVNRDGRNDLVARVPSTGRLDVLLGKSGGGFAVRRLSAAWGRYNLLTSIGDVNGDGRADLLARDTSGKLWMHAGNGKGRFRKAVALPGAWRSYSSISGLGDFTGDGRPDLFVRKRANGYGFVLPSRGNGRFGQKLGPVAATKAGPVVGVGQLVRDATPDVLVRSSGGTVSVLGNYGGTEIRTPIASGVMIPTATALLNAGDWDRDGHGDIITRTADGQLELRRGDGTGHFAAPLVIGTGFSGVGLLAAVGDMTGDGWPDLTGQPAGGAVQIYPGNGLGGLKASYVARGAVSATAQIAVGRWNADGAPDTVFRKGGKATLYVGNGPGGLTSKRALGVDLTPYDWVIGISDIGLTGHADLVVRKKSNGKLFLLPGSPSGFGKPRFLAQGMGVYDLAG</sequence>
<dbReference type="Gene3D" id="2.130.10.130">
    <property type="entry name" value="Integrin alpha, N-terminal"/>
    <property type="match status" value="2"/>
</dbReference>
<evidence type="ECO:0000259" key="4">
    <source>
        <dbReference type="SMART" id="SM00701"/>
    </source>
</evidence>
<evidence type="ECO:0000256" key="2">
    <source>
        <dbReference type="SAM" id="MobiDB-lite"/>
    </source>
</evidence>
<organism evidence="5 6">
    <name type="scientific">Nocardioides endophyticus</name>
    <dbReference type="NCBI Taxonomy" id="1353775"/>
    <lineage>
        <taxon>Bacteria</taxon>
        <taxon>Bacillati</taxon>
        <taxon>Actinomycetota</taxon>
        <taxon>Actinomycetes</taxon>
        <taxon>Propionibacteriales</taxon>
        <taxon>Nocardioidaceae</taxon>
        <taxon>Nocardioides</taxon>
    </lineage>
</organism>
<dbReference type="SUPFAM" id="SSF69318">
    <property type="entry name" value="Integrin alpha N-terminal domain"/>
    <property type="match status" value="2"/>
</dbReference>
<dbReference type="Pfam" id="PF01510">
    <property type="entry name" value="Amidase_2"/>
    <property type="match status" value="1"/>
</dbReference>
<dbReference type="RefSeq" id="WP_345526109.1">
    <property type="nucleotide sequence ID" value="NZ_BAABKN010000009.1"/>
</dbReference>
<dbReference type="Pfam" id="PF13517">
    <property type="entry name" value="FG-GAP_3"/>
    <property type="match status" value="3"/>
</dbReference>
<protein>
    <recommendedName>
        <fullName evidence="7">Peptidoglycan recognition protein family domain-containing protein</fullName>
    </recommendedName>
</protein>
<dbReference type="EMBL" id="BAABKN010000009">
    <property type="protein sequence ID" value="GAA4732571.1"/>
    <property type="molecule type" value="Genomic_DNA"/>
</dbReference>
<accession>A0ABP8YM32</accession>
<feature type="compositionally biased region" description="Low complexity" evidence="2">
    <location>
        <begin position="225"/>
        <end position="246"/>
    </location>
</feature>
<dbReference type="Proteomes" id="UP001499882">
    <property type="component" value="Unassembled WGS sequence"/>
</dbReference>
<dbReference type="InterPro" id="IPR006619">
    <property type="entry name" value="PGRP_domain_met/bac"/>
</dbReference>
<reference evidence="6" key="1">
    <citation type="journal article" date="2019" name="Int. J. Syst. Evol. Microbiol.">
        <title>The Global Catalogue of Microorganisms (GCM) 10K type strain sequencing project: providing services to taxonomists for standard genome sequencing and annotation.</title>
        <authorList>
            <consortium name="The Broad Institute Genomics Platform"/>
            <consortium name="The Broad Institute Genome Sequencing Center for Infectious Disease"/>
            <person name="Wu L."/>
            <person name="Ma J."/>
        </authorList>
    </citation>
    <scope>NUCLEOTIDE SEQUENCE [LARGE SCALE GENOMIC DNA]</scope>
    <source>
        <strain evidence="6">JCM 18532</strain>
    </source>
</reference>
<dbReference type="InterPro" id="IPR028994">
    <property type="entry name" value="Integrin_alpha_N"/>
</dbReference>
<feature type="domain" description="N-acetylmuramoyl-L-alanine amidase" evidence="3">
    <location>
        <begin position="285"/>
        <end position="437"/>
    </location>
</feature>
<feature type="region of interest" description="Disordered" evidence="2">
    <location>
        <begin position="214"/>
        <end position="258"/>
    </location>
</feature>
<dbReference type="Gene3D" id="3.40.80.10">
    <property type="entry name" value="Peptidoglycan recognition protein-like"/>
    <property type="match status" value="1"/>
</dbReference>
<comment type="caution">
    <text evidence="5">The sequence shown here is derived from an EMBL/GenBank/DDBJ whole genome shotgun (WGS) entry which is preliminary data.</text>
</comment>
<evidence type="ECO:0000259" key="3">
    <source>
        <dbReference type="SMART" id="SM00644"/>
    </source>
</evidence>
<dbReference type="InterPro" id="IPR013517">
    <property type="entry name" value="FG-GAP"/>
</dbReference>
<evidence type="ECO:0000256" key="1">
    <source>
        <dbReference type="ARBA" id="ARBA00022729"/>
    </source>
</evidence>
<dbReference type="InterPro" id="IPR002502">
    <property type="entry name" value="Amidase_domain"/>
</dbReference>
<evidence type="ECO:0000313" key="5">
    <source>
        <dbReference type="EMBL" id="GAA4732571.1"/>
    </source>
</evidence>
<dbReference type="SMART" id="SM00644">
    <property type="entry name" value="Ami_2"/>
    <property type="match status" value="1"/>
</dbReference>
<feature type="domain" description="Peptidoglycan recognition protein family" evidence="4">
    <location>
        <begin position="272"/>
        <end position="420"/>
    </location>
</feature>
<name>A0ABP8YM32_9ACTN</name>
<evidence type="ECO:0000313" key="6">
    <source>
        <dbReference type="Proteomes" id="UP001499882"/>
    </source>
</evidence>
<evidence type="ECO:0008006" key="7">
    <source>
        <dbReference type="Google" id="ProtNLM"/>
    </source>
</evidence>
<dbReference type="CDD" id="cd06583">
    <property type="entry name" value="PGRP"/>
    <property type="match status" value="1"/>
</dbReference>
<dbReference type="SUPFAM" id="SSF55846">
    <property type="entry name" value="N-acetylmuramoyl-L-alanine amidase-like"/>
    <property type="match status" value="1"/>
</dbReference>
<gene>
    <name evidence="5" type="ORF">GCM10023350_15000</name>
</gene>
<keyword evidence="6" id="KW-1185">Reference proteome</keyword>
<keyword evidence="1" id="KW-0732">Signal</keyword>
<dbReference type="SMART" id="SM00701">
    <property type="entry name" value="PGRP"/>
    <property type="match status" value="1"/>
</dbReference>
<proteinExistence type="predicted"/>
<dbReference type="InterPro" id="IPR036505">
    <property type="entry name" value="Amidase/PGRP_sf"/>
</dbReference>